<dbReference type="EnsemblPlants" id="Bo1g008820.1">
    <property type="protein sequence ID" value="Bo1g008820.1"/>
    <property type="gene ID" value="Bo1g008820"/>
</dbReference>
<name>A0A0D3A2F6_BRAOL</name>
<dbReference type="AlphaFoldDB" id="A0A0D3A2F6"/>
<dbReference type="Proteomes" id="UP000032141">
    <property type="component" value="Chromosome C1"/>
</dbReference>
<reference evidence="1 2" key="1">
    <citation type="journal article" date="2014" name="Genome Biol.">
        <title>Transcriptome and methylome profiling reveals relics of genome dominance in the mesopolyploid Brassica oleracea.</title>
        <authorList>
            <person name="Parkin I.A."/>
            <person name="Koh C."/>
            <person name="Tang H."/>
            <person name="Robinson S.J."/>
            <person name="Kagale S."/>
            <person name="Clarke W.E."/>
            <person name="Town C.D."/>
            <person name="Nixon J."/>
            <person name="Krishnakumar V."/>
            <person name="Bidwell S.L."/>
            <person name="Denoeud F."/>
            <person name="Belcram H."/>
            <person name="Links M.G."/>
            <person name="Just J."/>
            <person name="Clarke C."/>
            <person name="Bender T."/>
            <person name="Huebert T."/>
            <person name="Mason A.S."/>
            <person name="Pires J.C."/>
            <person name="Barker G."/>
            <person name="Moore J."/>
            <person name="Walley P.G."/>
            <person name="Manoli S."/>
            <person name="Batley J."/>
            <person name="Edwards D."/>
            <person name="Nelson M.N."/>
            <person name="Wang X."/>
            <person name="Paterson A.H."/>
            <person name="King G."/>
            <person name="Bancroft I."/>
            <person name="Chalhoub B."/>
            <person name="Sharpe A.G."/>
        </authorList>
    </citation>
    <scope>NUCLEOTIDE SEQUENCE</scope>
    <source>
        <strain evidence="1 2">cv. TO1000</strain>
    </source>
</reference>
<proteinExistence type="predicted"/>
<dbReference type="Gramene" id="Bo1g008820.1">
    <property type="protein sequence ID" value="Bo1g008820.1"/>
    <property type="gene ID" value="Bo1g008820"/>
</dbReference>
<reference evidence="1" key="2">
    <citation type="submission" date="2015-03" db="UniProtKB">
        <authorList>
            <consortium name="EnsemblPlants"/>
        </authorList>
    </citation>
    <scope>IDENTIFICATION</scope>
</reference>
<dbReference type="STRING" id="109376.A0A0D3A2F6"/>
<evidence type="ECO:0000313" key="1">
    <source>
        <dbReference type="EnsemblPlants" id="Bo1g008820.1"/>
    </source>
</evidence>
<dbReference type="PANTHER" id="PTHR31513:SF11">
    <property type="entry name" value="GLYCINE-RICH PROTEIN"/>
    <property type="match status" value="1"/>
</dbReference>
<sequence>MFFGVFGYGQHLRELLVGRELDGYRREFPSRGGKRRFRGWLGGGHHRIGQGAAFGASGTPEGVEGAGGGYGGRGACCLYDTTVKLPGDVWGGDVYGWSSLEKLEINGSRGGFTSNEVDYGGRGGGTVGMEVEGNGRISASGGDGYAGGGGGREVVVLVVKKMLELLGLFSKIEVIVAGVNDFPTFVVLDEANIEIAGATSKEQSCRIKGRLQYRDFSSVSDQKAVSKIYRYCFIAAFGGAGFLIGGVTTSPVSKGLQEYEERFVKGLQRLEKIEAKRGNWTSSLKEETKEETK</sequence>
<dbReference type="PANTHER" id="PTHR31513">
    <property type="entry name" value="EPHRIN TYPE-B RECEPTOR"/>
    <property type="match status" value="1"/>
</dbReference>
<protein>
    <submittedName>
        <fullName evidence="1">Uncharacterized protein</fullName>
    </submittedName>
</protein>
<evidence type="ECO:0000313" key="2">
    <source>
        <dbReference type="Proteomes" id="UP000032141"/>
    </source>
</evidence>
<keyword evidence="2" id="KW-1185">Reference proteome</keyword>
<accession>A0A0D3A2F6</accession>
<organism evidence="1 2">
    <name type="scientific">Brassica oleracea var. oleracea</name>
    <dbReference type="NCBI Taxonomy" id="109376"/>
    <lineage>
        <taxon>Eukaryota</taxon>
        <taxon>Viridiplantae</taxon>
        <taxon>Streptophyta</taxon>
        <taxon>Embryophyta</taxon>
        <taxon>Tracheophyta</taxon>
        <taxon>Spermatophyta</taxon>
        <taxon>Magnoliopsida</taxon>
        <taxon>eudicotyledons</taxon>
        <taxon>Gunneridae</taxon>
        <taxon>Pentapetalae</taxon>
        <taxon>rosids</taxon>
        <taxon>malvids</taxon>
        <taxon>Brassicales</taxon>
        <taxon>Brassicaceae</taxon>
        <taxon>Brassiceae</taxon>
        <taxon>Brassica</taxon>
    </lineage>
</organism>
<dbReference type="eggNOG" id="ENOG502QUFZ">
    <property type="taxonomic scope" value="Eukaryota"/>
</dbReference>
<dbReference type="HOGENOM" id="CLU_951070_0_0_1"/>